<dbReference type="AlphaFoldDB" id="K1U833"/>
<feature type="transmembrane region" description="Helical" evidence="7">
    <location>
        <begin position="23"/>
        <end position="44"/>
    </location>
</feature>
<dbReference type="InterPro" id="IPR035906">
    <property type="entry name" value="MetI-like_sf"/>
</dbReference>
<dbReference type="SUPFAM" id="SSF161098">
    <property type="entry name" value="MetI-like"/>
    <property type="match status" value="1"/>
</dbReference>
<evidence type="ECO:0000256" key="6">
    <source>
        <dbReference type="ARBA" id="ARBA00023136"/>
    </source>
</evidence>
<proteinExistence type="predicted"/>
<gene>
    <name evidence="9" type="ORF">LEA_05716</name>
</gene>
<evidence type="ECO:0000256" key="1">
    <source>
        <dbReference type="ARBA" id="ARBA00004651"/>
    </source>
</evidence>
<dbReference type="InterPro" id="IPR000515">
    <property type="entry name" value="MetI-like"/>
</dbReference>
<organism evidence="9">
    <name type="scientific">human gut metagenome</name>
    <dbReference type="NCBI Taxonomy" id="408170"/>
    <lineage>
        <taxon>unclassified sequences</taxon>
        <taxon>metagenomes</taxon>
        <taxon>organismal metagenomes</taxon>
    </lineage>
</organism>
<dbReference type="EMBL" id="AJWY01003725">
    <property type="protein sequence ID" value="EKC74460.1"/>
    <property type="molecule type" value="Genomic_DNA"/>
</dbReference>
<keyword evidence="6 7" id="KW-0472">Membrane</keyword>
<sequence>MLFNGGILPLYLQMRELHLTNTIWSVILASGINVFYFVLARNYFCSLPEALIESAQLDGAGEWKILFSIILPISKPILATLTLFYMVDRWNEWYNALIFIHDNSIIPLQVVLRSIVMESNISSNTSSAQAAVRNFDMGIKMGAVMLTSLPIMCVFPFLQKHFAKGVMVGAIKA</sequence>
<dbReference type="Gene3D" id="1.10.3720.10">
    <property type="entry name" value="MetI-like"/>
    <property type="match status" value="1"/>
</dbReference>
<accession>K1U833</accession>
<evidence type="ECO:0000259" key="8">
    <source>
        <dbReference type="PROSITE" id="PS50928"/>
    </source>
</evidence>
<evidence type="ECO:0000256" key="2">
    <source>
        <dbReference type="ARBA" id="ARBA00022448"/>
    </source>
</evidence>
<evidence type="ECO:0000256" key="3">
    <source>
        <dbReference type="ARBA" id="ARBA00022475"/>
    </source>
</evidence>
<keyword evidence="2" id="KW-0813">Transport</keyword>
<feature type="transmembrane region" description="Helical" evidence="7">
    <location>
        <begin position="137"/>
        <end position="158"/>
    </location>
</feature>
<dbReference type="PANTHER" id="PTHR43744:SF9">
    <property type="entry name" value="POLYGALACTURONAN_RHAMNOGALACTURONAN TRANSPORT SYSTEM PERMEASE PROTEIN YTCP"/>
    <property type="match status" value="1"/>
</dbReference>
<dbReference type="PANTHER" id="PTHR43744">
    <property type="entry name" value="ABC TRANSPORTER PERMEASE PROTEIN MG189-RELATED-RELATED"/>
    <property type="match status" value="1"/>
</dbReference>
<keyword evidence="3" id="KW-1003">Cell membrane</keyword>
<evidence type="ECO:0000256" key="5">
    <source>
        <dbReference type="ARBA" id="ARBA00022989"/>
    </source>
</evidence>
<keyword evidence="4 7" id="KW-0812">Transmembrane</keyword>
<protein>
    <submittedName>
        <fullName evidence="9">Binding-protein-dependent transport system inner membrane component</fullName>
    </submittedName>
</protein>
<dbReference type="GO" id="GO:0055085">
    <property type="term" value="P:transmembrane transport"/>
    <property type="evidence" value="ECO:0007669"/>
    <property type="project" value="InterPro"/>
</dbReference>
<comment type="caution">
    <text evidence="9">The sequence shown here is derived from an EMBL/GenBank/DDBJ whole genome shotgun (WGS) entry which is preliminary data.</text>
</comment>
<comment type="subcellular location">
    <subcellularLocation>
        <location evidence="1">Cell membrane</location>
        <topology evidence="1">Multi-pass membrane protein</topology>
    </subcellularLocation>
</comment>
<dbReference type="CDD" id="cd06261">
    <property type="entry name" value="TM_PBP2"/>
    <property type="match status" value="1"/>
</dbReference>
<feature type="transmembrane region" description="Helical" evidence="7">
    <location>
        <begin position="65"/>
        <end position="87"/>
    </location>
</feature>
<feature type="domain" description="ABC transmembrane type-1" evidence="8">
    <location>
        <begin position="1"/>
        <end position="158"/>
    </location>
</feature>
<evidence type="ECO:0000313" key="9">
    <source>
        <dbReference type="EMBL" id="EKC74460.1"/>
    </source>
</evidence>
<dbReference type="PROSITE" id="PS50928">
    <property type="entry name" value="ABC_TM1"/>
    <property type="match status" value="1"/>
</dbReference>
<evidence type="ECO:0000256" key="4">
    <source>
        <dbReference type="ARBA" id="ARBA00022692"/>
    </source>
</evidence>
<evidence type="ECO:0000256" key="7">
    <source>
        <dbReference type="SAM" id="Phobius"/>
    </source>
</evidence>
<dbReference type="Pfam" id="PF00528">
    <property type="entry name" value="BPD_transp_1"/>
    <property type="match status" value="1"/>
</dbReference>
<dbReference type="GO" id="GO:0005886">
    <property type="term" value="C:plasma membrane"/>
    <property type="evidence" value="ECO:0007669"/>
    <property type="project" value="UniProtKB-SubCell"/>
</dbReference>
<keyword evidence="5 7" id="KW-1133">Transmembrane helix</keyword>
<reference evidence="9" key="1">
    <citation type="journal article" date="2013" name="Environ. Microbiol.">
        <title>Microbiota from the distal guts of lean and obese adolescents exhibit partial functional redundancy besides clear differences in community structure.</title>
        <authorList>
            <person name="Ferrer M."/>
            <person name="Ruiz A."/>
            <person name="Lanza F."/>
            <person name="Haange S.B."/>
            <person name="Oberbach A."/>
            <person name="Till H."/>
            <person name="Bargiela R."/>
            <person name="Campoy C."/>
            <person name="Segura M.T."/>
            <person name="Richter M."/>
            <person name="von Bergen M."/>
            <person name="Seifert J."/>
            <person name="Suarez A."/>
        </authorList>
    </citation>
    <scope>NUCLEOTIDE SEQUENCE</scope>
</reference>
<name>K1U833_9ZZZZ</name>